<evidence type="ECO:0000313" key="3">
    <source>
        <dbReference type="Proteomes" id="UP000000768"/>
    </source>
</evidence>
<keyword evidence="3" id="KW-1185">Reference proteome</keyword>
<dbReference type="InParanoid" id="A0A1Z5R4E8"/>
<protein>
    <submittedName>
        <fullName evidence="2">Uncharacterized protein</fullName>
    </submittedName>
</protein>
<dbReference type="Gramene" id="OQU78236">
    <property type="protein sequence ID" value="OQU78236"/>
    <property type="gene ID" value="SORBI_3009G183650"/>
</dbReference>
<name>A0A1Z5R4E8_SORBI</name>
<feature type="compositionally biased region" description="Polar residues" evidence="1">
    <location>
        <begin position="177"/>
        <end position="194"/>
    </location>
</feature>
<reference evidence="3" key="2">
    <citation type="journal article" date="2018" name="Plant J.">
        <title>The Sorghum bicolor reference genome: improved assembly, gene annotations, a transcriptome atlas, and signatures of genome organization.</title>
        <authorList>
            <person name="McCormick R.F."/>
            <person name="Truong S.K."/>
            <person name="Sreedasyam A."/>
            <person name="Jenkins J."/>
            <person name="Shu S."/>
            <person name="Sims D."/>
            <person name="Kennedy M."/>
            <person name="Amirebrahimi M."/>
            <person name="Weers B.D."/>
            <person name="McKinley B."/>
            <person name="Mattison A."/>
            <person name="Morishige D.T."/>
            <person name="Grimwood J."/>
            <person name="Schmutz J."/>
            <person name="Mullet J.E."/>
        </authorList>
    </citation>
    <scope>NUCLEOTIDE SEQUENCE [LARGE SCALE GENOMIC DNA]</scope>
    <source>
        <strain evidence="3">cv. BTx623</strain>
    </source>
</reference>
<sequence>MASLAGDSRPIIPVMASTNNYGLNFKGSSTSIAPRAFRASAFTQPKRGGMGPNGIMRAPAPHLAACYMPATAGERYQSTLATQDAMVNTIGGLASSHSGPARDMVALHDLPIKMEPADDNPLTYGNNAIPLAIGVMDTAATASSATSIRDPDVMGIRDCKASAFYPWCPPGFKPDNGSPSSSRQAQELQDGSNQEEQEAKPLLNLFKP</sequence>
<organism evidence="2 3">
    <name type="scientific">Sorghum bicolor</name>
    <name type="common">Sorghum</name>
    <name type="synonym">Sorghum vulgare</name>
    <dbReference type="NCBI Taxonomy" id="4558"/>
    <lineage>
        <taxon>Eukaryota</taxon>
        <taxon>Viridiplantae</taxon>
        <taxon>Streptophyta</taxon>
        <taxon>Embryophyta</taxon>
        <taxon>Tracheophyta</taxon>
        <taxon>Spermatophyta</taxon>
        <taxon>Magnoliopsida</taxon>
        <taxon>Liliopsida</taxon>
        <taxon>Poales</taxon>
        <taxon>Poaceae</taxon>
        <taxon>PACMAD clade</taxon>
        <taxon>Panicoideae</taxon>
        <taxon>Andropogonodae</taxon>
        <taxon>Andropogoneae</taxon>
        <taxon>Sorghinae</taxon>
        <taxon>Sorghum</taxon>
    </lineage>
</organism>
<reference evidence="2 3" key="1">
    <citation type="journal article" date="2009" name="Nature">
        <title>The Sorghum bicolor genome and the diversification of grasses.</title>
        <authorList>
            <person name="Paterson A.H."/>
            <person name="Bowers J.E."/>
            <person name="Bruggmann R."/>
            <person name="Dubchak I."/>
            <person name="Grimwood J."/>
            <person name="Gundlach H."/>
            <person name="Haberer G."/>
            <person name="Hellsten U."/>
            <person name="Mitros T."/>
            <person name="Poliakov A."/>
            <person name="Schmutz J."/>
            <person name="Spannagl M."/>
            <person name="Tang H."/>
            <person name="Wang X."/>
            <person name="Wicker T."/>
            <person name="Bharti A.K."/>
            <person name="Chapman J."/>
            <person name="Feltus F.A."/>
            <person name="Gowik U."/>
            <person name="Grigoriev I.V."/>
            <person name="Lyons E."/>
            <person name="Maher C.A."/>
            <person name="Martis M."/>
            <person name="Narechania A."/>
            <person name="Otillar R.P."/>
            <person name="Penning B.W."/>
            <person name="Salamov A.A."/>
            <person name="Wang Y."/>
            <person name="Zhang L."/>
            <person name="Carpita N.C."/>
            <person name="Freeling M."/>
            <person name="Gingle A.R."/>
            <person name="Hash C.T."/>
            <person name="Keller B."/>
            <person name="Klein P."/>
            <person name="Kresovich S."/>
            <person name="McCann M.C."/>
            <person name="Ming R."/>
            <person name="Peterson D.G."/>
            <person name="Mehboob-ur-Rahman"/>
            <person name="Ware D."/>
            <person name="Westhoff P."/>
            <person name="Mayer K.F."/>
            <person name="Messing J."/>
            <person name="Rokhsar D.S."/>
        </authorList>
    </citation>
    <scope>NUCLEOTIDE SEQUENCE [LARGE SCALE GENOMIC DNA]</scope>
    <source>
        <strain evidence="3">cv. BTx623</strain>
    </source>
</reference>
<evidence type="ECO:0000313" key="2">
    <source>
        <dbReference type="EMBL" id="OQU78236.1"/>
    </source>
</evidence>
<dbReference type="Proteomes" id="UP000000768">
    <property type="component" value="Chromosome 9"/>
</dbReference>
<accession>A0A1Z5R4E8</accession>
<evidence type="ECO:0000256" key="1">
    <source>
        <dbReference type="SAM" id="MobiDB-lite"/>
    </source>
</evidence>
<dbReference type="AlphaFoldDB" id="A0A1Z5R4E8"/>
<gene>
    <name evidence="2" type="ORF">SORBI_3009G183650</name>
</gene>
<dbReference type="EMBL" id="CM000768">
    <property type="protein sequence ID" value="OQU78236.1"/>
    <property type="molecule type" value="Genomic_DNA"/>
</dbReference>
<proteinExistence type="predicted"/>
<dbReference type="OMA" id="SAFYPWC"/>
<feature type="region of interest" description="Disordered" evidence="1">
    <location>
        <begin position="170"/>
        <end position="208"/>
    </location>
</feature>